<name>A0A174G8L8_9ACTN</name>
<dbReference type="Proteomes" id="UP000095468">
    <property type="component" value="Unassembled WGS sequence"/>
</dbReference>
<protein>
    <submittedName>
        <fullName evidence="1">Uncharacterized protein</fullName>
    </submittedName>
</protein>
<evidence type="ECO:0000313" key="2">
    <source>
        <dbReference type="Proteomes" id="UP000095468"/>
    </source>
</evidence>
<dbReference type="AlphaFoldDB" id="A0A174G8L8"/>
<reference evidence="1 2" key="1">
    <citation type="submission" date="2015-09" db="EMBL/GenBank/DDBJ databases">
        <authorList>
            <consortium name="Pathogen Informatics"/>
        </authorList>
    </citation>
    <scope>NUCLEOTIDE SEQUENCE [LARGE SCALE GENOMIC DNA]</scope>
    <source>
        <strain evidence="1 2">2789STDY5608823</strain>
    </source>
</reference>
<gene>
    <name evidence="1" type="ORF">ERS852381_01893</name>
</gene>
<organism evidence="1 2">
    <name type="scientific">Collinsella aerofaciens</name>
    <dbReference type="NCBI Taxonomy" id="74426"/>
    <lineage>
        <taxon>Bacteria</taxon>
        <taxon>Bacillati</taxon>
        <taxon>Actinomycetota</taxon>
        <taxon>Coriobacteriia</taxon>
        <taxon>Coriobacteriales</taxon>
        <taxon>Coriobacteriaceae</taxon>
        <taxon>Collinsella</taxon>
    </lineage>
</organism>
<evidence type="ECO:0000313" key="1">
    <source>
        <dbReference type="EMBL" id="CUO58713.1"/>
    </source>
</evidence>
<dbReference type="EMBL" id="CYYP01000025">
    <property type="protein sequence ID" value="CUO58713.1"/>
    <property type="molecule type" value="Genomic_DNA"/>
</dbReference>
<accession>A0A174G8L8</accession>
<proteinExistence type="predicted"/>
<sequence length="164" mass="19179">MCTKFDHRAVRIAKMVDAKTRNVLLIGYRRKILISLALFARKVDFRIDFEGMGYSSSTPELNTRISKASSCGVAGDHYFMRIDSEIPGMLAHIIKSKNAILDLPGKCRLRRQAIFWINHHCTRLFGDELELMFKLQNIPRHKRAAMQVNKRWTCLLMIWWRPDE</sequence>